<comment type="similarity">
    <text evidence="1 8">Belongs to the 2-oxoacid dehydrogenase family.</text>
</comment>
<dbReference type="PANTHER" id="PTHR23151:SF90">
    <property type="entry name" value="DIHYDROLIPOYLLYSINE-RESIDUE ACETYLTRANSFERASE COMPONENT OF PYRUVATE DEHYDROGENASE COMPLEX, MITOCHONDRIAL-RELATED"/>
    <property type="match status" value="1"/>
</dbReference>
<reference evidence="15" key="5">
    <citation type="submission" date="2020-08" db="EMBL/GenBank/DDBJ databases">
        <title>Complete genome sequence of Sphingobium barthaii strain KK22, a high-molecular-weight polycyclic aromatic hydrocarbon-degrading soil bacterium.</title>
        <authorList>
            <person name="Mori J.F."/>
            <person name="Kanaly R.A."/>
        </authorList>
    </citation>
    <scope>NUCLEOTIDE SEQUENCE [LARGE SCALE GENOMIC DNA]</scope>
    <source>
        <strain evidence="15">KK22</strain>
    </source>
</reference>
<protein>
    <recommendedName>
        <fullName evidence="8">Acetyltransferase component of pyruvate dehydrogenase complex</fullName>
        <ecNumber evidence="8">2.3.1.12</ecNumber>
    </recommendedName>
</protein>
<dbReference type="PROSITE" id="PS51826">
    <property type="entry name" value="PSBD"/>
    <property type="match status" value="1"/>
</dbReference>
<evidence type="ECO:0000256" key="7">
    <source>
        <dbReference type="ARBA" id="ARBA00048370"/>
    </source>
</evidence>
<reference evidence="13" key="6">
    <citation type="journal article" date="2021" name="Microbiol. Resour. Announc.">
        <title>Complete Genome Sequence of Sphingobium barthaii KK22, a High-Molecular-Weight Polycyclic Aromatic Hydrocarbon-Degrading Soil Bacterium.</title>
        <authorList>
            <person name="Mori J.F."/>
            <person name="Kanaly R.A."/>
        </authorList>
    </citation>
    <scope>NUCLEOTIDE SEQUENCE</scope>
    <source>
        <strain evidence="13">KK22</strain>
    </source>
</reference>
<evidence type="ECO:0000256" key="9">
    <source>
        <dbReference type="SAM" id="MobiDB-lite"/>
    </source>
</evidence>
<dbReference type="InterPro" id="IPR006257">
    <property type="entry name" value="LAT1"/>
</dbReference>
<dbReference type="KEGG" id="sbar:H5V43_09620"/>
<feature type="compositionally biased region" description="Low complexity" evidence="9">
    <location>
        <begin position="102"/>
        <end position="113"/>
    </location>
</feature>
<dbReference type="EC" id="2.3.1.12" evidence="8"/>
<reference evidence="12 14" key="1">
    <citation type="journal article" date="2013" name="Biodegradation">
        <title>Occurrence of 4-tert-butylphenol (4-t-BP) biodegradation in an aquatic sample caused by the presence of Spirodela polyrrhiza and isolation of a 4-t-BP-utilizing bacterium.</title>
        <authorList>
            <person name="Ogata Y."/>
            <person name="Toyama T."/>
            <person name="Yu N."/>
            <person name="Wang X."/>
            <person name="Sei K."/>
            <person name="Ike M."/>
        </authorList>
    </citation>
    <scope>NUCLEOTIDE SEQUENCE [LARGE SCALE GENOMIC DNA]</scope>
    <source>
        <strain evidence="12 14">OMI</strain>
    </source>
</reference>
<dbReference type="Gene3D" id="3.30.559.10">
    <property type="entry name" value="Chloramphenicol acetyltransferase-like domain"/>
    <property type="match status" value="1"/>
</dbReference>
<keyword evidence="12" id="KW-0670">Pyruvate</keyword>
<dbReference type="GO" id="GO:0006086">
    <property type="term" value="P:pyruvate decarboxylation to acetyl-CoA"/>
    <property type="evidence" value="ECO:0007669"/>
    <property type="project" value="InterPro"/>
</dbReference>
<dbReference type="InterPro" id="IPR003016">
    <property type="entry name" value="2-oxoA_DH_lipoyl-BS"/>
</dbReference>
<keyword evidence="5 8" id="KW-0012">Acyltransferase</keyword>
<comment type="subunit">
    <text evidence="2">Forms a 24-polypeptide structural core with octahedral symmetry.</text>
</comment>
<feature type="domain" description="Lipoyl-binding" evidence="10">
    <location>
        <begin position="2"/>
        <end position="78"/>
    </location>
</feature>
<evidence type="ECO:0000313" key="12">
    <source>
        <dbReference type="EMBL" id="GAY22089.1"/>
    </source>
</evidence>
<dbReference type="InterPro" id="IPR036625">
    <property type="entry name" value="E3-bd_dom_sf"/>
</dbReference>
<proteinExistence type="inferred from homology"/>
<dbReference type="InterPro" id="IPR000089">
    <property type="entry name" value="Biotin_lipoyl"/>
</dbReference>
<dbReference type="PANTHER" id="PTHR23151">
    <property type="entry name" value="DIHYDROLIPOAMIDE ACETYL/SUCCINYL-TRANSFERASE-RELATED"/>
    <property type="match status" value="1"/>
</dbReference>
<comment type="catalytic activity">
    <reaction evidence="7 8">
        <text>N(6)-[(R)-dihydrolipoyl]-L-lysyl-[protein] + acetyl-CoA = N(6)-[(R)-S(8)-acetyldihydrolipoyl]-L-lysyl-[protein] + CoA</text>
        <dbReference type="Rhea" id="RHEA:17017"/>
        <dbReference type="Rhea" id="RHEA-COMP:10475"/>
        <dbReference type="Rhea" id="RHEA-COMP:10478"/>
        <dbReference type="ChEBI" id="CHEBI:57287"/>
        <dbReference type="ChEBI" id="CHEBI:57288"/>
        <dbReference type="ChEBI" id="CHEBI:83100"/>
        <dbReference type="ChEBI" id="CHEBI:83111"/>
        <dbReference type="EC" id="2.3.1.12"/>
    </reaction>
</comment>
<evidence type="ECO:0000259" key="10">
    <source>
        <dbReference type="PROSITE" id="PS50968"/>
    </source>
</evidence>
<evidence type="ECO:0000256" key="2">
    <source>
        <dbReference type="ARBA" id="ARBA00011484"/>
    </source>
</evidence>
<dbReference type="Pfam" id="PF00198">
    <property type="entry name" value="2-oxoacid_dh"/>
    <property type="match status" value="1"/>
</dbReference>
<dbReference type="InterPro" id="IPR045257">
    <property type="entry name" value="E2/Pdx1"/>
</dbReference>
<evidence type="ECO:0000313" key="14">
    <source>
        <dbReference type="Proteomes" id="UP000221538"/>
    </source>
</evidence>
<reference evidence="12 14" key="2">
    <citation type="journal article" date="2013" name="Environ. Sci. Technol.">
        <title>The 4-tert-butylphenol-utilizing bacterium Sphingobium fuliginis OMI can degrade bisphenols via phenolic ring hydroxylation and meta-cleavage pathway.</title>
        <authorList>
            <person name="Ogata Y."/>
            <person name="Goda S."/>
            <person name="Toyama T."/>
            <person name="Sei K."/>
            <person name="Ike M."/>
        </authorList>
    </citation>
    <scope>NUCLEOTIDE SEQUENCE [LARGE SCALE GENOMIC DNA]</scope>
    <source>
        <strain evidence="12 14">OMI</strain>
    </source>
</reference>
<dbReference type="Pfam" id="PF00364">
    <property type="entry name" value="Biotin_lipoyl"/>
    <property type="match status" value="1"/>
</dbReference>
<dbReference type="RefSeq" id="WP_099186030.1">
    <property type="nucleotide sequence ID" value="NZ_BEWI01000032.1"/>
</dbReference>
<reference evidence="12" key="3">
    <citation type="submission" date="2017-10" db="EMBL/GenBank/DDBJ databases">
        <title>Bioaugmenting a lab-scale membrane bioreactor with Sphingobium fuliginis OMI to degrade 4-tert-butylphenol.</title>
        <authorList>
            <person name="Takada K."/>
            <person name="Shiba T."/>
            <person name="Soda S."/>
            <person name="Inoue D."/>
            <person name="Miyake M."/>
            <person name="Eguchi M."/>
            <person name="Ike M."/>
        </authorList>
    </citation>
    <scope>NUCLEOTIDE SEQUENCE</scope>
    <source>
        <strain evidence="12">OMI</strain>
    </source>
</reference>
<feature type="region of interest" description="Disordered" evidence="9">
    <location>
        <begin position="102"/>
        <end position="131"/>
    </location>
</feature>
<gene>
    <name evidence="13" type="ORF">H5V43_09620</name>
    <name evidence="12" type="ORF">SFOMI_2644</name>
</gene>
<evidence type="ECO:0000259" key="11">
    <source>
        <dbReference type="PROSITE" id="PS51826"/>
    </source>
</evidence>
<dbReference type="Gene3D" id="4.10.320.10">
    <property type="entry name" value="E3-binding domain"/>
    <property type="match status" value="1"/>
</dbReference>
<evidence type="ECO:0000313" key="15">
    <source>
        <dbReference type="Proteomes" id="UP000593663"/>
    </source>
</evidence>
<dbReference type="AlphaFoldDB" id="A0A292ZGW8"/>
<dbReference type="CDD" id="cd06849">
    <property type="entry name" value="lipoyl_domain"/>
    <property type="match status" value="1"/>
</dbReference>
<comment type="function">
    <text evidence="6">The pyruvate dehydrogenase complex catalyzes the overall conversion of pyruvate to acetyl-CoA and CO(2). It contains multiple copies of three enzymatic components: pyruvate dehydrogenase (E1), dihydrolipoamide acetyltransferase (E2) and lipoamide dehydrogenase (E3).</text>
</comment>
<dbReference type="GO" id="GO:0004742">
    <property type="term" value="F:dihydrolipoyllysine-residue acetyltransferase activity"/>
    <property type="evidence" value="ECO:0007669"/>
    <property type="project" value="UniProtKB-UniRule"/>
</dbReference>
<dbReference type="FunFam" id="2.40.50.100:FF:000010">
    <property type="entry name" value="Acetyltransferase component of pyruvate dehydrogenase complex"/>
    <property type="match status" value="1"/>
</dbReference>
<dbReference type="InterPro" id="IPR023213">
    <property type="entry name" value="CAT-like_dom_sf"/>
</dbReference>
<dbReference type="Proteomes" id="UP000593663">
    <property type="component" value="Chromosome 1"/>
</dbReference>
<evidence type="ECO:0000313" key="13">
    <source>
        <dbReference type="EMBL" id="QOT70422.1"/>
    </source>
</evidence>
<dbReference type="EMBL" id="CP060035">
    <property type="protein sequence ID" value="QOT70422.1"/>
    <property type="molecule type" value="Genomic_DNA"/>
</dbReference>
<dbReference type="EMBL" id="BEWI01000032">
    <property type="protein sequence ID" value="GAY22089.1"/>
    <property type="molecule type" value="Genomic_DNA"/>
</dbReference>
<dbReference type="InterPro" id="IPR004167">
    <property type="entry name" value="PSBD"/>
</dbReference>
<dbReference type="InterPro" id="IPR001078">
    <property type="entry name" value="2-oxoacid_DH_actylTfrase"/>
</dbReference>
<organism evidence="12 14">
    <name type="scientific">Sphingobium fuliginis (strain ATCC 27551)</name>
    <dbReference type="NCBI Taxonomy" id="336203"/>
    <lineage>
        <taxon>Bacteria</taxon>
        <taxon>Pseudomonadati</taxon>
        <taxon>Pseudomonadota</taxon>
        <taxon>Alphaproteobacteria</taxon>
        <taxon>Sphingomonadales</taxon>
        <taxon>Sphingomonadaceae</taxon>
        <taxon>Sphingobium</taxon>
    </lineage>
</organism>
<keyword evidence="4 8" id="KW-0450">Lipoyl</keyword>
<dbReference type="SUPFAM" id="SSF47005">
    <property type="entry name" value="Peripheral subunit-binding domain of 2-oxo acid dehydrogenase complex"/>
    <property type="match status" value="1"/>
</dbReference>
<dbReference type="Proteomes" id="UP000221538">
    <property type="component" value="Unassembled WGS sequence"/>
</dbReference>
<dbReference type="Gene3D" id="2.40.50.100">
    <property type="match status" value="1"/>
</dbReference>
<dbReference type="SUPFAM" id="SSF51230">
    <property type="entry name" value="Single hybrid motif"/>
    <property type="match status" value="1"/>
</dbReference>
<reference evidence="12" key="4">
    <citation type="submission" date="2017-10" db="EMBL/GenBank/DDBJ databases">
        <authorList>
            <person name="Banno H."/>
            <person name="Chua N.-H."/>
        </authorList>
    </citation>
    <scope>NUCLEOTIDE SEQUENCE</scope>
    <source>
        <strain evidence="12">OMI</strain>
    </source>
</reference>
<evidence type="ECO:0000256" key="1">
    <source>
        <dbReference type="ARBA" id="ARBA00007317"/>
    </source>
</evidence>
<accession>A0A292ZGW8</accession>
<evidence type="ECO:0000256" key="5">
    <source>
        <dbReference type="ARBA" id="ARBA00023315"/>
    </source>
</evidence>
<evidence type="ECO:0000256" key="4">
    <source>
        <dbReference type="ARBA" id="ARBA00022823"/>
    </source>
</evidence>
<feature type="domain" description="Peripheral subunit-binding (PSBD)" evidence="11">
    <location>
        <begin position="136"/>
        <end position="173"/>
    </location>
</feature>
<evidence type="ECO:0000256" key="6">
    <source>
        <dbReference type="ARBA" id="ARBA00025211"/>
    </source>
</evidence>
<comment type="cofactor">
    <cofactor evidence="8">
        <name>(R)-lipoate</name>
        <dbReference type="ChEBI" id="CHEBI:83088"/>
    </cofactor>
    <text evidence="8">Binds 1 lipoyl cofactor covalently.</text>
</comment>
<name>A0A292ZGW8_SPHSA</name>
<evidence type="ECO:0000256" key="8">
    <source>
        <dbReference type="RuleBase" id="RU361137"/>
    </source>
</evidence>
<dbReference type="PROSITE" id="PS00189">
    <property type="entry name" value="LIPOYL"/>
    <property type="match status" value="1"/>
</dbReference>
<sequence>MAIELKMPALSPTMEKGTLAKWLVAEGDLVKAGDLLAEIETDKATMEFEAVDEGRITNLVVPEGTADVAVGTVIAVMAENGETAPRPVLAGAEPTIARPVEAAQAPAPSAPESVRPKPAPRVPAPRTRVSPAERVKVSPLALRIAEAKGIDLGGITGTGPNGRIVRADLGIGPLVTPRHDPVARSIDAVPSPVATIAPPPSGVPVETVKLSSMRKTIARRLTESKQTVPHFYLTARCNIDPLLKLRRELNASLAPRSIKLSVNDMLIKALALALVEVPDANVQFGGEELHRFARVDISMAVAIDGGLITPVIKGAEALSLSAIATQTKALAAKARDGKLLPEEYQGGTCSISNLGMFGIDEMFPVINPPQALILGTAAGVEQPWKVDGAVGLATIMATTASFDHRAIDGALAARFMQSFRGLVETPILLCS</sequence>
<dbReference type="PROSITE" id="PS50968">
    <property type="entry name" value="BIOTINYL_LIPOYL"/>
    <property type="match status" value="1"/>
</dbReference>
<dbReference type="GO" id="GO:0045254">
    <property type="term" value="C:pyruvate dehydrogenase complex"/>
    <property type="evidence" value="ECO:0007669"/>
    <property type="project" value="UniProtKB-UniRule"/>
</dbReference>
<keyword evidence="3 8" id="KW-0808">Transferase</keyword>
<dbReference type="Pfam" id="PF02817">
    <property type="entry name" value="E3_binding"/>
    <property type="match status" value="1"/>
</dbReference>
<dbReference type="SUPFAM" id="SSF52777">
    <property type="entry name" value="CoA-dependent acyltransferases"/>
    <property type="match status" value="1"/>
</dbReference>
<dbReference type="InterPro" id="IPR011053">
    <property type="entry name" value="Single_hybrid_motif"/>
</dbReference>
<evidence type="ECO:0000256" key="3">
    <source>
        <dbReference type="ARBA" id="ARBA00022679"/>
    </source>
</evidence>
<dbReference type="NCBIfam" id="TIGR01349">
    <property type="entry name" value="PDHac_trf_mito"/>
    <property type="match status" value="1"/>
</dbReference>